<accession>X0R7T1</accession>
<evidence type="ECO:0000313" key="6">
    <source>
        <dbReference type="EMBL" id="GAF47005.1"/>
    </source>
</evidence>
<protein>
    <submittedName>
        <fullName evidence="6">Putative LysR family transcriptional regulator</fullName>
    </submittedName>
</protein>
<dbReference type="AlphaFoldDB" id="X0R7T1"/>
<feature type="domain" description="HTH lysR-type" evidence="5">
    <location>
        <begin position="4"/>
        <end position="61"/>
    </location>
</feature>
<name>X0R7T1_RHOWR</name>
<dbReference type="EMBL" id="BAWF01000036">
    <property type="protein sequence ID" value="GAF47005.1"/>
    <property type="molecule type" value="Genomic_DNA"/>
</dbReference>
<keyword evidence="3" id="KW-0238">DNA-binding</keyword>
<dbReference type="Gene3D" id="3.40.190.10">
    <property type="entry name" value="Periplasmic binding protein-like II"/>
    <property type="match status" value="2"/>
</dbReference>
<dbReference type="Pfam" id="PF00126">
    <property type="entry name" value="HTH_1"/>
    <property type="match status" value="1"/>
</dbReference>
<sequence>MTDFDLNLVRTFLLLYETRSVTRTAERLSLTQPSVSHALSRMRKQFNDSLFSRSPSGLQPTELASAMYPRLRQAFEVIDTTVSGVGQFDPATSRRIFRLHATDLGEVSLLPPVLRLIAETAPGVDVHIIPLDFAVVETELRQGQADAVICTPRITAPDFERDVLLRDSYCGICSASHPRVGTDPTLDEFLNERHVAVDVSAGHTDVDRSLSLLGHSRDVALRIAHFAALPQLIEKTPHLSIIPRSVSDKFCRMADVKTFELPFAVPAVEISLYTYKRVLPDPGTEWFRRTVKIALGVEAR</sequence>
<proteinExistence type="inferred from homology"/>
<evidence type="ECO:0000256" key="2">
    <source>
        <dbReference type="ARBA" id="ARBA00023015"/>
    </source>
</evidence>
<evidence type="ECO:0000313" key="7">
    <source>
        <dbReference type="Proteomes" id="UP000019491"/>
    </source>
</evidence>
<dbReference type="GO" id="GO:0003700">
    <property type="term" value="F:DNA-binding transcription factor activity"/>
    <property type="evidence" value="ECO:0007669"/>
    <property type="project" value="InterPro"/>
</dbReference>
<keyword evidence="2" id="KW-0805">Transcription regulation</keyword>
<evidence type="ECO:0000256" key="4">
    <source>
        <dbReference type="ARBA" id="ARBA00023163"/>
    </source>
</evidence>
<organism evidence="6 7">
    <name type="scientific">Rhodococcus wratislaviensis NBRC 100605</name>
    <dbReference type="NCBI Taxonomy" id="1219028"/>
    <lineage>
        <taxon>Bacteria</taxon>
        <taxon>Bacillati</taxon>
        <taxon>Actinomycetota</taxon>
        <taxon>Actinomycetes</taxon>
        <taxon>Mycobacteriales</taxon>
        <taxon>Nocardiaceae</taxon>
        <taxon>Rhodococcus</taxon>
    </lineage>
</organism>
<dbReference type="InterPro" id="IPR036390">
    <property type="entry name" value="WH_DNA-bd_sf"/>
</dbReference>
<keyword evidence="7" id="KW-1185">Reference proteome</keyword>
<dbReference type="SUPFAM" id="SSF53850">
    <property type="entry name" value="Periplasmic binding protein-like II"/>
    <property type="match status" value="1"/>
</dbReference>
<gene>
    <name evidence="6" type="ORF">RW1_036_00300</name>
</gene>
<dbReference type="InterPro" id="IPR050389">
    <property type="entry name" value="LysR-type_TF"/>
</dbReference>
<evidence type="ECO:0000259" key="5">
    <source>
        <dbReference type="PROSITE" id="PS50931"/>
    </source>
</evidence>
<dbReference type="OrthoDB" id="8717159at2"/>
<dbReference type="SUPFAM" id="SSF46785">
    <property type="entry name" value="Winged helix' DNA-binding domain"/>
    <property type="match status" value="1"/>
</dbReference>
<dbReference type="Proteomes" id="UP000019491">
    <property type="component" value="Unassembled WGS sequence"/>
</dbReference>
<dbReference type="InterPro" id="IPR005119">
    <property type="entry name" value="LysR_subst-bd"/>
</dbReference>
<dbReference type="PANTHER" id="PTHR30118">
    <property type="entry name" value="HTH-TYPE TRANSCRIPTIONAL REGULATOR LEUO-RELATED"/>
    <property type="match status" value="1"/>
</dbReference>
<keyword evidence="4" id="KW-0804">Transcription</keyword>
<comment type="caution">
    <text evidence="6">The sequence shown here is derived from an EMBL/GenBank/DDBJ whole genome shotgun (WGS) entry which is preliminary data.</text>
</comment>
<dbReference type="GO" id="GO:0003677">
    <property type="term" value="F:DNA binding"/>
    <property type="evidence" value="ECO:0007669"/>
    <property type="project" value="UniProtKB-KW"/>
</dbReference>
<dbReference type="PRINTS" id="PR00039">
    <property type="entry name" value="HTHLYSR"/>
</dbReference>
<dbReference type="RefSeq" id="WP_037235436.1">
    <property type="nucleotide sequence ID" value="NZ_BAWF01000036.1"/>
</dbReference>
<evidence type="ECO:0000256" key="3">
    <source>
        <dbReference type="ARBA" id="ARBA00023125"/>
    </source>
</evidence>
<reference evidence="6 7" key="1">
    <citation type="submission" date="2014-02" db="EMBL/GenBank/DDBJ databases">
        <title>Whole genome shotgun sequence of Rhodococcus wratislaviensis NBRC 100605.</title>
        <authorList>
            <person name="Hosoyama A."/>
            <person name="Tsuchikane K."/>
            <person name="Yoshida I."/>
            <person name="Ohji S."/>
            <person name="Ichikawa N."/>
            <person name="Yamazoe A."/>
            <person name="Fujita N."/>
        </authorList>
    </citation>
    <scope>NUCLEOTIDE SEQUENCE [LARGE SCALE GENOMIC DNA]</scope>
    <source>
        <strain evidence="6 7">NBRC 100605</strain>
    </source>
</reference>
<evidence type="ECO:0000256" key="1">
    <source>
        <dbReference type="ARBA" id="ARBA00009437"/>
    </source>
</evidence>
<dbReference type="InterPro" id="IPR000847">
    <property type="entry name" value="LysR_HTH_N"/>
</dbReference>
<dbReference type="InterPro" id="IPR036388">
    <property type="entry name" value="WH-like_DNA-bd_sf"/>
</dbReference>
<dbReference type="CDD" id="cd08459">
    <property type="entry name" value="PBP2_DntR_NahR_LinR_like"/>
    <property type="match status" value="1"/>
</dbReference>
<dbReference type="PANTHER" id="PTHR30118:SF15">
    <property type="entry name" value="TRANSCRIPTIONAL REGULATORY PROTEIN"/>
    <property type="match status" value="1"/>
</dbReference>
<comment type="similarity">
    <text evidence="1">Belongs to the LysR transcriptional regulatory family.</text>
</comment>
<dbReference type="Pfam" id="PF03466">
    <property type="entry name" value="LysR_substrate"/>
    <property type="match status" value="1"/>
</dbReference>
<dbReference type="Gene3D" id="1.10.10.10">
    <property type="entry name" value="Winged helix-like DNA-binding domain superfamily/Winged helix DNA-binding domain"/>
    <property type="match status" value="1"/>
</dbReference>
<dbReference type="PROSITE" id="PS50931">
    <property type="entry name" value="HTH_LYSR"/>
    <property type="match status" value="1"/>
</dbReference>